<evidence type="ECO:0000256" key="1">
    <source>
        <dbReference type="SAM" id="MobiDB-lite"/>
    </source>
</evidence>
<protein>
    <recommendedName>
        <fullName evidence="4">DUF5302 domain-containing protein</fullName>
    </recommendedName>
</protein>
<evidence type="ECO:0000313" key="2">
    <source>
        <dbReference type="EMBL" id="GFG94804.1"/>
    </source>
</evidence>
<dbReference type="Pfam" id="PF17227">
    <property type="entry name" value="DUF5302"/>
    <property type="match status" value="1"/>
</dbReference>
<feature type="region of interest" description="Disordered" evidence="1">
    <location>
        <begin position="1"/>
        <end position="74"/>
    </location>
</feature>
<comment type="caution">
    <text evidence="2">The sequence shown here is derived from an EMBL/GenBank/DDBJ whole genome shotgun (WGS) entry which is preliminary data.</text>
</comment>
<dbReference type="AlphaFoldDB" id="A0A7I9Z1I3"/>
<dbReference type="Proteomes" id="UP000465301">
    <property type="component" value="Unassembled WGS sequence"/>
</dbReference>
<organism evidence="2 3">
    <name type="scientific">Mycobacterium timonense</name>
    <dbReference type="NCBI Taxonomy" id="701043"/>
    <lineage>
        <taxon>Bacteria</taxon>
        <taxon>Bacillati</taxon>
        <taxon>Actinomycetota</taxon>
        <taxon>Actinomycetes</taxon>
        <taxon>Mycobacteriales</taxon>
        <taxon>Mycobacteriaceae</taxon>
        <taxon>Mycobacterium</taxon>
        <taxon>Mycobacterium avium complex (MAC)</taxon>
    </lineage>
</organism>
<dbReference type="EMBL" id="BLLA01000001">
    <property type="protein sequence ID" value="GFG94804.1"/>
    <property type="molecule type" value="Genomic_DNA"/>
</dbReference>
<reference evidence="2 3" key="1">
    <citation type="journal article" date="2019" name="Emerg. Microbes Infect.">
        <title>Comprehensive subspecies identification of 175 nontuberculous mycobacteria species based on 7547 genomic profiles.</title>
        <authorList>
            <person name="Matsumoto Y."/>
            <person name="Kinjo T."/>
            <person name="Motooka D."/>
            <person name="Nabeya D."/>
            <person name="Jung N."/>
            <person name="Uechi K."/>
            <person name="Horii T."/>
            <person name="Iida T."/>
            <person name="Fujita J."/>
            <person name="Nakamura S."/>
        </authorList>
    </citation>
    <scope>NUCLEOTIDE SEQUENCE [LARGE SCALE GENOMIC DNA]</scope>
    <source>
        <strain evidence="2 3">JCM 30726</strain>
    </source>
</reference>
<dbReference type="RefSeq" id="WP_163706290.1">
    <property type="nucleotide sequence ID" value="NZ_BLLA01000001.1"/>
</dbReference>
<evidence type="ECO:0008006" key="4">
    <source>
        <dbReference type="Google" id="ProtNLM"/>
    </source>
</evidence>
<proteinExistence type="predicted"/>
<name>A0A7I9Z1I3_9MYCO</name>
<keyword evidence="3" id="KW-1185">Reference proteome</keyword>
<feature type="compositionally biased region" description="Low complexity" evidence="1">
    <location>
        <begin position="9"/>
        <end position="22"/>
    </location>
</feature>
<evidence type="ECO:0000313" key="3">
    <source>
        <dbReference type="Proteomes" id="UP000465301"/>
    </source>
</evidence>
<sequence>MAASNARQGSQSSKSSGASESPGSDEDTKRKFREALDRKMAKSSNGSDHKDGAGKQSRAHGAAGNRREFRRKSG</sequence>
<gene>
    <name evidence="2" type="ORF">MTIM_06830</name>
</gene>
<dbReference type="InterPro" id="IPR035172">
    <property type="entry name" value="DUF5302"/>
</dbReference>
<accession>A0A7I9Z1I3</accession>
<feature type="compositionally biased region" description="Basic and acidic residues" evidence="1">
    <location>
        <begin position="26"/>
        <end position="40"/>
    </location>
</feature>